<evidence type="ECO:0000313" key="4">
    <source>
        <dbReference type="EMBL" id="SUO96687.1"/>
    </source>
</evidence>
<feature type="region of interest" description="Disordered" evidence="1">
    <location>
        <begin position="566"/>
        <end position="607"/>
    </location>
</feature>
<evidence type="ECO:0000256" key="1">
    <source>
        <dbReference type="SAM" id="MobiDB-lite"/>
    </source>
</evidence>
<dbReference type="OrthoDB" id="5645662at2"/>
<evidence type="ECO:0000313" key="5">
    <source>
        <dbReference type="Proteomes" id="UP000254601"/>
    </source>
</evidence>
<proteinExistence type="predicted"/>
<feature type="compositionally biased region" description="Polar residues" evidence="1">
    <location>
        <begin position="588"/>
        <end position="607"/>
    </location>
</feature>
<dbReference type="RefSeq" id="WP_115306094.1">
    <property type="nucleotide sequence ID" value="NZ_UHIC01000001.1"/>
</dbReference>
<feature type="transmembrane region" description="Helical" evidence="2">
    <location>
        <begin position="62"/>
        <end position="80"/>
    </location>
</feature>
<organism evidence="4 5">
    <name type="scientific">Suttonella ornithocola</name>
    <dbReference type="NCBI Taxonomy" id="279832"/>
    <lineage>
        <taxon>Bacteria</taxon>
        <taxon>Pseudomonadati</taxon>
        <taxon>Pseudomonadota</taxon>
        <taxon>Gammaproteobacteria</taxon>
        <taxon>Cardiobacteriales</taxon>
        <taxon>Cardiobacteriaceae</taxon>
        <taxon>Suttonella</taxon>
    </lineage>
</organism>
<gene>
    <name evidence="4" type="ORF">NCTC13337_01972</name>
</gene>
<dbReference type="AlphaFoldDB" id="A0A380MZ06"/>
<evidence type="ECO:0000259" key="3">
    <source>
        <dbReference type="Pfam" id="PF07916"/>
    </source>
</evidence>
<feature type="transmembrane region" description="Helical" evidence="2">
    <location>
        <begin position="456"/>
        <end position="475"/>
    </location>
</feature>
<feature type="transmembrane region" description="Helical" evidence="2">
    <location>
        <begin position="535"/>
        <end position="556"/>
    </location>
</feature>
<dbReference type="EMBL" id="UHIC01000001">
    <property type="protein sequence ID" value="SUO96687.1"/>
    <property type="molecule type" value="Genomic_DNA"/>
</dbReference>
<dbReference type="Proteomes" id="UP000254601">
    <property type="component" value="Unassembled WGS sequence"/>
</dbReference>
<feature type="transmembrane region" description="Helical" evidence="2">
    <location>
        <begin position="482"/>
        <end position="503"/>
    </location>
</feature>
<name>A0A380MZ06_9GAMM</name>
<sequence>MQVSSYLEAFLTVYGWKIYNVFYALLASTWILFIPVARLAYDTLMEIFADREDVSYKHFKMQVIKLCMMLLVIFLAVVPVDATKVRNTKLSSVCQHNNGKLVTETDAHPSGYNYRFDIDEVGKIPILPSLVIRIAHGLNNVIYSSIPCVPNVRNLQGALATTYIQDSVLQDEIERFDRECVVPARTRIQNASYKNADLIRFVAENVAAKERVDVSVITNSIASPLLTIAMNGKRLDRNYIRRLADRSDYYGAKVSDKDLNDFADILTGKTGGVDAQIIYSENPVIGIVGDNPDCTDLQKKEGKCIVSCDKWLHDPQNGLRKKIIGAAKIKAISGSLADEAVRQKCKDDIDRVGIAMIGNVAAAKADSCAKKIYGDFGYHTPEQMDNYLVYYATASRTQSLLDSADNEKLEFGMIGGLVGGFLSFFNKNASDALSAISGNVAQFYGEIFITRIMLKILQPLLLMGIYCFWGFYLLFGSYQKETLIKGLVLIFVICIFPGLWAIAEHLDDQLFDAIAQKREAIAGAGGLNMSMAERLILDMANTAFYFIFPLLLLYLISEAGSARASSVVNDSNSHGRRVGDIGGKATGQVAQGASNKVFNSSQNFRKK</sequence>
<feature type="transmembrane region" description="Helical" evidence="2">
    <location>
        <begin position="20"/>
        <end position="41"/>
    </location>
</feature>
<keyword evidence="2" id="KW-0472">Membrane</keyword>
<accession>A0A380MZ06</accession>
<keyword evidence="2" id="KW-1133">Transmembrane helix</keyword>
<protein>
    <submittedName>
        <fullName evidence="4">TraG-like protein, N-terminal region</fullName>
    </submittedName>
</protein>
<reference evidence="4 5" key="1">
    <citation type="submission" date="2018-06" db="EMBL/GenBank/DDBJ databases">
        <authorList>
            <consortium name="Pathogen Informatics"/>
            <person name="Doyle S."/>
        </authorList>
    </citation>
    <scope>NUCLEOTIDE SEQUENCE [LARGE SCALE GENOMIC DNA]</scope>
    <source>
        <strain evidence="4 5">NCTC13337</strain>
    </source>
</reference>
<dbReference type="Pfam" id="PF07916">
    <property type="entry name" value="TraG_N"/>
    <property type="match status" value="1"/>
</dbReference>
<dbReference type="InterPro" id="IPR012931">
    <property type="entry name" value="TraG_N_Proteobacteria"/>
</dbReference>
<evidence type="ECO:0000256" key="2">
    <source>
        <dbReference type="SAM" id="Phobius"/>
    </source>
</evidence>
<keyword evidence="2" id="KW-0812">Transmembrane</keyword>
<keyword evidence="5" id="KW-1185">Reference proteome</keyword>
<feature type="domain" description="TraG N-terminal Proteobacteria" evidence="3">
    <location>
        <begin position="9"/>
        <end position="575"/>
    </location>
</feature>